<dbReference type="PANTHER" id="PTHR36582:SF2">
    <property type="entry name" value="ANTITOXIN PARD"/>
    <property type="match status" value="1"/>
</dbReference>
<gene>
    <name evidence="5" type="ORF">ARC23_18460</name>
</gene>
<dbReference type="SUPFAM" id="SSF47598">
    <property type="entry name" value="Ribbon-helix-helix"/>
    <property type="match status" value="1"/>
</dbReference>
<reference evidence="5 6" key="1">
    <citation type="journal article" date="2016" name="Front. Microbiol.">
        <title>Genome Sequence of Type Strains of Genus Stenotrophomonas.</title>
        <authorList>
            <person name="Patil P.P."/>
            <person name="Midha S."/>
            <person name="Kumar S."/>
            <person name="Patil P.B."/>
        </authorList>
    </citation>
    <scope>NUCLEOTIDE SEQUENCE [LARGE SCALE GENOMIC DNA]</scope>
    <source>
        <strain evidence="5 6">LMG 978</strain>
    </source>
</reference>
<keyword evidence="6" id="KW-1185">Reference proteome</keyword>
<keyword evidence="3" id="KW-1277">Toxin-antitoxin system</keyword>
<evidence type="ECO:0000256" key="2">
    <source>
        <dbReference type="ARBA" id="ARBA00017940"/>
    </source>
</evidence>
<comment type="similarity">
    <text evidence="1">Belongs to the ParD antitoxin family.</text>
</comment>
<dbReference type="NCBIfam" id="TIGR02606">
    <property type="entry name" value="antidote_CC2985"/>
    <property type="match status" value="1"/>
</dbReference>
<dbReference type="CDD" id="cd22231">
    <property type="entry name" value="RHH_NikR_HicB-like"/>
    <property type="match status" value="1"/>
</dbReference>
<dbReference type="Gene3D" id="6.10.10.120">
    <property type="entry name" value="Antitoxin ParD1-like"/>
    <property type="match status" value="1"/>
</dbReference>
<sequence>MVNIKVVLTDELKQFVDQEVREGDYASASEYVRDLIRQSRQSKAEDLLRQLIAEGLASGPPAPLPPGYFQRLLERASNRE</sequence>
<organism evidence="5 6">
    <name type="scientific">Stenotrophomonas beteli</name>
    <dbReference type="NCBI Taxonomy" id="3384461"/>
    <lineage>
        <taxon>Bacteria</taxon>
        <taxon>Pseudomonadati</taxon>
        <taxon>Pseudomonadota</taxon>
        <taxon>Gammaproteobacteria</taxon>
        <taxon>Lysobacterales</taxon>
        <taxon>Lysobacteraceae</taxon>
        <taxon>Stenotrophomonas</taxon>
        <taxon>Stenotrophomonas maltophilia group</taxon>
    </lineage>
</organism>
<evidence type="ECO:0000313" key="5">
    <source>
        <dbReference type="EMBL" id="KRG47749.1"/>
    </source>
</evidence>
<accession>A0A0R0ARK4</accession>
<dbReference type="OrthoDB" id="9811310at2"/>
<dbReference type="Pfam" id="PF03693">
    <property type="entry name" value="ParD_antitoxin"/>
    <property type="match status" value="1"/>
</dbReference>
<dbReference type="InterPro" id="IPR010985">
    <property type="entry name" value="Ribbon_hlx_hlx"/>
</dbReference>
<evidence type="ECO:0000256" key="4">
    <source>
        <dbReference type="ARBA" id="ARBA00037106"/>
    </source>
</evidence>
<dbReference type="Proteomes" id="UP000051757">
    <property type="component" value="Unassembled WGS sequence"/>
</dbReference>
<dbReference type="PANTHER" id="PTHR36582">
    <property type="entry name" value="ANTITOXIN PARD"/>
    <property type="match status" value="1"/>
</dbReference>
<evidence type="ECO:0000256" key="1">
    <source>
        <dbReference type="ARBA" id="ARBA00008580"/>
    </source>
</evidence>
<proteinExistence type="inferred from homology"/>
<evidence type="ECO:0000313" key="6">
    <source>
        <dbReference type="Proteomes" id="UP000051757"/>
    </source>
</evidence>
<dbReference type="GO" id="GO:0006355">
    <property type="term" value="P:regulation of DNA-templated transcription"/>
    <property type="evidence" value="ECO:0007669"/>
    <property type="project" value="InterPro"/>
</dbReference>
<dbReference type="EMBL" id="LLXV01000073">
    <property type="protein sequence ID" value="KRG47749.1"/>
    <property type="molecule type" value="Genomic_DNA"/>
</dbReference>
<dbReference type="AlphaFoldDB" id="A0A0R0ARK4"/>
<evidence type="ECO:0000256" key="3">
    <source>
        <dbReference type="ARBA" id="ARBA00022649"/>
    </source>
</evidence>
<name>A0A0R0ARK4_9GAMM</name>
<dbReference type="InterPro" id="IPR022789">
    <property type="entry name" value="ParD"/>
</dbReference>
<comment type="function">
    <text evidence="4">Antitoxin component of a type II toxin-antitoxin (TA) system. Neutralizes the effect of toxin ParE.</text>
</comment>
<comment type="caution">
    <text evidence="5">The sequence shown here is derived from an EMBL/GenBank/DDBJ whole genome shotgun (WGS) entry which is preliminary data.</text>
</comment>
<protein>
    <recommendedName>
        <fullName evidence="2">Antitoxin ParD</fullName>
    </recommendedName>
</protein>
<dbReference type="InterPro" id="IPR038296">
    <property type="entry name" value="ParD_sf"/>
</dbReference>